<dbReference type="OrthoDB" id="5520457at2"/>
<keyword evidence="2" id="KW-1185">Reference proteome</keyword>
<organism evidence="1 2">
    <name type="scientific">Mangrovibacter plantisponsor</name>
    <dbReference type="NCBI Taxonomy" id="451513"/>
    <lineage>
        <taxon>Bacteria</taxon>
        <taxon>Pseudomonadati</taxon>
        <taxon>Pseudomonadota</taxon>
        <taxon>Gammaproteobacteria</taxon>
        <taxon>Enterobacterales</taxon>
        <taxon>Enterobacteriaceae</taxon>
        <taxon>Mangrovibacter</taxon>
    </lineage>
</organism>
<comment type="caution">
    <text evidence="1">The sequence shown here is derived from an EMBL/GenBank/DDBJ whole genome shotgun (WGS) entry which is preliminary data.</text>
</comment>
<dbReference type="SUPFAM" id="SSF52172">
    <property type="entry name" value="CheY-like"/>
    <property type="match status" value="1"/>
</dbReference>
<evidence type="ECO:0000313" key="2">
    <source>
        <dbReference type="Proteomes" id="UP000246744"/>
    </source>
</evidence>
<reference evidence="1 2" key="1">
    <citation type="submission" date="2018-05" db="EMBL/GenBank/DDBJ databases">
        <title>Genomic Encyclopedia of Type Strains, Phase IV (KMG-IV): sequencing the most valuable type-strain genomes for metagenomic binning, comparative biology and taxonomic classification.</title>
        <authorList>
            <person name="Goeker M."/>
        </authorList>
    </citation>
    <scope>NUCLEOTIDE SEQUENCE [LARGE SCALE GENOMIC DNA]</scope>
    <source>
        <strain evidence="1 2">DSM 19579</strain>
    </source>
</reference>
<dbReference type="Gene3D" id="3.40.50.2300">
    <property type="match status" value="1"/>
</dbReference>
<dbReference type="InterPro" id="IPR011006">
    <property type="entry name" value="CheY-like_superfamily"/>
</dbReference>
<dbReference type="RefSeq" id="WP_110024668.1">
    <property type="nucleotide sequence ID" value="NZ_QGTS01000001.1"/>
</dbReference>
<dbReference type="EMBL" id="QGTS01000001">
    <property type="protein sequence ID" value="PWW12863.1"/>
    <property type="molecule type" value="Genomic_DNA"/>
</dbReference>
<dbReference type="Proteomes" id="UP000246744">
    <property type="component" value="Unassembled WGS sequence"/>
</dbReference>
<evidence type="ECO:0000313" key="1">
    <source>
        <dbReference type="EMBL" id="PWW12863.1"/>
    </source>
</evidence>
<proteinExistence type="predicted"/>
<sequence>MILIVEDDAHKSSQISDICVALEYDIDGRTIVDNVKDVVRYLVHNTPLKIVLDMSLPSHKALPGQGTPVPMPTGGIEVLFELKMKKIMHIPILILTQYPEIEIEGEPYPIDESAETLKEMYGFKNIQACYYESKKNAKWINVTTEFLRN</sequence>
<accession>A0A317Q8B0</accession>
<protein>
    <recommendedName>
        <fullName evidence="3">Response regulator receiver domain-containing protein</fullName>
    </recommendedName>
</protein>
<dbReference type="AlphaFoldDB" id="A0A317Q8B0"/>
<gene>
    <name evidence="1" type="ORF">DES37_101440</name>
</gene>
<name>A0A317Q8B0_9ENTR</name>
<evidence type="ECO:0008006" key="3">
    <source>
        <dbReference type="Google" id="ProtNLM"/>
    </source>
</evidence>